<accession>A0A7R8WYZ4</accession>
<feature type="non-terminal residue" evidence="5">
    <location>
        <position position="133"/>
    </location>
</feature>
<keyword evidence="2" id="KW-0479">Metal-binding</keyword>
<gene>
    <name evidence="5" type="ORF">CTOB1V02_LOCUS15383</name>
</gene>
<dbReference type="OrthoDB" id="538249at2759"/>
<dbReference type="EMBL" id="OB689449">
    <property type="protein sequence ID" value="CAD7237568.1"/>
    <property type="molecule type" value="Genomic_DNA"/>
</dbReference>
<evidence type="ECO:0000313" key="5">
    <source>
        <dbReference type="EMBL" id="CAD7237568.1"/>
    </source>
</evidence>
<dbReference type="InterPro" id="IPR013785">
    <property type="entry name" value="Aldolase_TIM"/>
</dbReference>
<dbReference type="Gene3D" id="3.20.20.70">
    <property type="entry name" value="Aldolase class I"/>
    <property type="match status" value="1"/>
</dbReference>
<proteinExistence type="predicted"/>
<dbReference type="PANTHER" id="PTHR30544">
    <property type="entry name" value="23S RRNA METHYLTRANSFERASE"/>
    <property type="match status" value="1"/>
</dbReference>
<protein>
    <recommendedName>
        <fullName evidence="4">Dual-specificity RNA methyltransferase RlmN N-terminal domain-containing protein</fullName>
    </recommendedName>
</protein>
<evidence type="ECO:0000256" key="1">
    <source>
        <dbReference type="ARBA" id="ARBA00001966"/>
    </source>
</evidence>
<feature type="domain" description="Dual-specificity RNA methyltransferase RlmN N-terminal" evidence="4">
    <location>
        <begin position="26"/>
        <end position="87"/>
    </location>
</feature>
<keyword evidence="3" id="KW-0698">rRNA processing</keyword>
<dbReference type="InterPro" id="IPR048641">
    <property type="entry name" value="RlmN_N"/>
</dbReference>
<dbReference type="PANTHER" id="PTHR30544:SF5">
    <property type="entry name" value="RADICAL SAM CORE DOMAIN-CONTAINING PROTEIN"/>
    <property type="match status" value="1"/>
</dbReference>
<sequence length="133" mass="15185">MMAQQPINPDFVTVPRKLNNAVRRDLVGVSRDDLLTALLEIGTPAKQARMRLAQIWSWIYQKGARDFDDMTNLSKAFRQQLSEHFAIQRPKIVSRQISEDGTRKYLLKIAGGHEIETVYIPETDRGTLCISSQ</sequence>
<dbReference type="Gene3D" id="1.10.150.530">
    <property type="match status" value="1"/>
</dbReference>
<evidence type="ECO:0000256" key="2">
    <source>
        <dbReference type="ARBA" id="ARBA00022485"/>
    </source>
</evidence>
<evidence type="ECO:0000256" key="3">
    <source>
        <dbReference type="ARBA" id="ARBA00022552"/>
    </source>
</evidence>
<dbReference type="GO" id="GO:0051539">
    <property type="term" value="F:4 iron, 4 sulfur cluster binding"/>
    <property type="evidence" value="ECO:0007669"/>
    <property type="project" value="UniProtKB-KW"/>
</dbReference>
<comment type="cofactor">
    <cofactor evidence="1">
        <name>[4Fe-4S] cluster</name>
        <dbReference type="ChEBI" id="CHEBI:49883"/>
    </cofactor>
</comment>
<dbReference type="GO" id="GO:0070475">
    <property type="term" value="P:rRNA base methylation"/>
    <property type="evidence" value="ECO:0007669"/>
    <property type="project" value="TreeGrafter"/>
</dbReference>
<dbReference type="Pfam" id="PF21016">
    <property type="entry name" value="RlmN_N"/>
    <property type="match status" value="1"/>
</dbReference>
<keyword evidence="2" id="KW-0004">4Fe-4S</keyword>
<name>A0A7R8WYZ4_9CRUS</name>
<dbReference type="InterPro" id="IPR040072">
    <property type="entry name" value="Methyltransferase_A"/>
</dbReference>
<evidence type="ECO:0000259" key="4">
    <source>
        <dbReference type="Pfam" id="PF21016"/>
    </source>
</evidence>
<keyword evidence="2" id="KW-0411">Iron-sulfur</keyword>
<dbReference type="AlphaFoldDB" id="A0A7R8WYZ4"/>
<organism evidence="5">
    <name type="scientific">Cyprideis torosa</name>
    <dbReference type="NCBI Taxonomy" id="163714"/>
    <lineage>
        <taxon>Eukaryota</taxon>
        <taxon>Metazoa</taxon>
        <taxon>Ecdysozoa</taxon>
        <taxon>Arthropoda</taxon>
        <taxon>Crustacea</taxon>
        <taxon>Oligostraca</taxon>
        <taxon>Ostracoda</taxon>
        <taxon>Podocopa</taxon>
        <taxon>Podocopida</taxon>
        <taxon>Cytherocopina</taxon>
        <taxon>Cytheroidea</taxon>
        <taxon>Cytherideidae</taxon>
        <taxon>Cyprideis</taxon>
    </lineage>
</organism>
<dbReference type="GO" id="GO:0030488">
    <property type="term" value="P:tRNA methylation"/>
    <property type="evidence" value="ECO:0007669"/>
    <property type="project" value="TreeGrafter"/>
</dbReference>
<reference evidence="5" key="1">
    <citation type="submission" date="2020-11" db="EMBL/GenBank/DDBJ databases">
        <authorList>
            <person name="Tran Van P."/>
        </authorList>
    </citation>
    <scope>NUCLEOTIDE SEQUENCE</scope>
</reference>
<keyword evidence="2" id="KW-0408">Iron</keyword>